<feature type="domain" description="Toxin SymE-like" evidence="1">
    <location>
        <begin position="30"/>
        <end position="65"/>
    </location>
</feature>
<dbReference type="Proteomes" id="UP001179181">
    <property type="component" value="Unassembled WGS sequence"/>
</dbReference>
<proteinExistence type="predicted"/>
<dbReference type="EMBL" id="JAASQJ010000003">
    <property type="protein sequence ID" value="NIJ53834.1"/>
    <property type="molecule type" value="Genomic_DNA"/>
</dbReference>
<dbReference type="Pfam" id="PF08845">
    <property type="entry name" value="SymE_toxin"/>
    <property type="match status" value="1"/>
</dbReference>
<organism evidence="2 3">
    <name type="scientific">Dyadobacter arcticus</name>
    <dbReference type="NCBI Taxonomy" id="1078754"/>
    <lineage>
        <taxon>Bacteria</taxon>
        <taxon>Pseudomonadati</taxon>
        <taxon>Bacteroidota</taxon>
        <taxon>Cytophagia</taxon>
        <taxon>Cytophagales</taxon>
        <taxon>Spirosomataceae</taxon>
        <taxon>Dyadobacter</taxon>
    </lineage>
</organism>
<evidence type="ECO:0000259" key="1">
    <source>
        <dbReference type="Pfam" id="PF08845"/>
    </source>
</evidence>
<comment type="caution">
    <text evidence="2">The sequence shown here is derived from an EMBL/GenBank/DDBJ whole genome shotgun (WGS) entry which is preliminary data.</text>
</comment>
<gene>
    <name evidence="2" type="ORF">FHS68_003016</name>
</gene>
<protein>
    <submittedName>
        <fullName evidence="2">Toxic protein SymE</fullName>
    </submittedName>
</protein>
<accession>A0ABX0UNX1</accession>
<dbReference type="RefSeq" id="WP_167271385.1">
    <property type="nucleotide sequence ID" value="NZ_JAASQJ010000003.1"/>
</dbReference>
<keyword evidence="3" id="KW-1185">Reference proteome</keyword>
<evidence type="ECO:0000313" key="2">
    <source>
        <dbReference type="EMBL" id="NIJ53834.1"/>
    </source>
</evidence>
<evidence type="ECO:0000313" key="3">
    <source>
        <dbReference type="Proteomes" id="UP001179181"/>
    </source>
</evidence>
<name>A0ABX0UNX1_9BACT</name>
<reference evidence="2 3" key="1">
    <citation type="submission" date="2020-03" db="EMBL/GenBank/DDBJ databases">
        <title>Genomic Encyclopedia of Type Strains, Phase IV (KMG-IV): sequencing the most valuable type-strain genomes for metagenomic binning, comparative biology and taxonomic classification.</title>
        <authorList>
            <person name="Goeker M."/>
        </authorList>
    </citation>
    <scope>NUCLEOTIDE SEQUENCE [LARGE SCALE GENOMIC DNA]</scope>
    <source>
        <strain evidence="2 3">DSM 102865</strain>
    </source>
</reference>
<dbReference type="InterPro" id="IPR014944">
    <property type="entry name" value="Toxin_SymE-like"/>
</dbReference>
<sequence length="94" mass="10802">MTHKENLPISGEKQLKICEKYYSRENFRAVFFPEIRLAGKWLQDLGFECGEEVTVKYSPHKLEITLVPPVVPEPAPVRKKRSSGKVVFVGVDER</sequence>